<organism evidence="1 2">
    <name type="scientific">Clunio marinus</name>
    <dbReference type="NCBI Taxonomy" id="568069"/>
    <lineage>
        <taxon>Eukaryota</taxon>
        <taxon>Metazoa</taxon>
        <taxon>Ecdysozoa</taxon>
        <taxon>Arthropoda</taxon>
        <taxon>Hexapoda</taxon>
        <taxon>Insecta</taxon>
        <taxon>Pterygota</taxon>
        <taxon>Neoptera</taxon>
        <taxon>Endopterygota</taxon>
        <taxon>Diptera</taxon>
        <taxon>Nematocera</taxon>
        <taxon>Chironomoidea</taxon>
        <taxon>Chironomidae</taxon>
        <taxon>Clunio</taxon>
    </lineage>
</organism>
<reference evidence="1 2" key="1">
    <citation type="submission" date="2015-04" db="EMBL/GenBank/DDBJ databases">
        <authorList>
            <person name="Syromyatnikov M.Y."/>
            <person name="Popov V.N."/>
        </authorList>
    </citation>
    <scope>NUCLEOTIDE SEQUENCE [LARGE SCALE GENOMIC DNA]</scope>
</reference>
<gene>
    <name evidence="1" type="ORF">CLUMA_CG005224</name>
</gene>
<keyword evidence="2" id="KW-1185">Reference proteome</keyword>
<evidence type="ECO:0000313" key="2">
    <source>
        <dbReference type="Proteomes" id="UP000183832"/>
    </source>
</evidence>
<name>A0A1J1HVI9_9DIPT</name>
<sequence>MIFAKGFLDIKEMVTFKKYFWFKMISECHYNELLSVGRKVKKTPKVKLPIKIQNHKTKR</sequence>
<accession>A0A1J1HVI9</accession>
<proteinExistence type="predicted"/>
<dbReference type="AlphaFoldDB" id="A0A1J1HVI9"/>
<evidence type="ECO:0000313" key="1">
    <source>
        <dbReference type="EMBL" id="CRK91570.1"/>
    </source>
</evidence>
<dbReference type="EMBL" id="CVRI01000021">
    <property type="protein sequence ID" value="CRK91570.1"/>
    <property type="molecule type" value="Genomic_DNA"/>
</dbReference>
<protein>
    <submittedName>
        <fullName evidence="1">CLUMA_CG005224, isoform A</fullName>
    </submittedName>
</protein>
<dbReference type="Proteomes" id="UP000183832">
    <property type="component" value="Unassembled WGS sequence"/>
</dbReference>